<organism evidence="1 2">
    <name type="scientific">Racocetra persica</name>
    <dbReference type="NCBI Taxonomy" id="160502"/>
    <lineage>
        <taxon>Eukaryota</taxon>
        <taxon>Fungi</taxon>
        <taxon>Fungi incertae sedis</taxon>
        <taxon>Mucoromycota</taxon>
        <taxon>Glomeromycotina</taxon>
        <taxon>Glomeromycetes</taxon>
        <taxon>Diversisporales</taxon>
        <taxon>Gigasporaceae</taxon>
        <taxon>Racocetra</taxon>
    </lineage>
</organism>
<accession>A0ACA9SSU3</accession>
<protein>
    <submittedName>
        <fullName evidence="1">12508_t:CDS:1</fullName>
    </submittedName>
</protein>
<gene>
    <name evidence="1" type="ORF">RPERSI_LOCUS34861</name>
</gene>
<evidence type="ECO:0000313" key="2">
    <source>
        <dbReference type="Proteomes" id="UP000789920"/>
    </source>
</evidence>
<feature type="non-terminal residue" evidence="1">
    <location>
        <position position="79"/>
    </location>
</feature>
<proteinExistence type="predicted"/>
<evidence type="ECO:0000313" key="1">
    <source>
        <dbReference type="EMBL" id="CAG8847903.1"/>
    </source>
</evidence>
<feature type="non-terminal residue" evidence="1">
    <location>
        <position position="1"/>
    </location>
</feature>
<sequence length="79" mass="9130">LIGVEKDYLIQINKSLKTKSNYANVHGYPLPGHLQHDTQLIIYLPTNEDYTKAYNNFIECLNIFSEKLLVIKALFIFGK</sequence>
<comment type="caution">
    <text evidence="1">The sequence shown here is derived from an EMBL/GenBank/DDBJ whole genome shotgun (WGS) entry which is preliminary data.</text>
</comment>
<dbReference type="EMBL" id="CAJVQC010158264">
    <property type="protein sequence ID" value="CAG8847903.1"/>
    <property type="molecule type" value="Genomic_DNA"/>
</dbReference>
<reference evidence="1" key="1">
    <citation type="submission" date="2021-06" db="EMBL/GenBank/DDBJ databases">
        <authorList>
            <person name="Kallberg Y."/>
            <person name="Tangrot J."/>
            <person name="Rosling A."/>
        </authorList>
    </citation>
    <scope>NUCLEOTIDE SEQUENCE</scope>
    <source>
        <strain evidence="1">MA461A</strain>
    </source>
</reference>
<dbReference type="Proteomes" id="UP000789920">
    <property type="component" value="Unassembled WGS sequence"/>
</dbReference>
<keyword evidence="2" id="KW-1185">Reference proteome</keyword>
<name>A0ACA9SSU3_9GLOM</name>